<dbReference type="Proteomes" id="UP000813463">
    <property type="component" value="Chromosome 5"/>
</dbReference>
<dbReference type="InterPro" id="IPR019775">
    <property type="entry name" value="WD40_repeat_CS"/>
</dbReference>
<dbReference type="InterPro" id="IPR020472">
    <property type="entry name" value="WD40_PAC1"/>
</dbReference>
<dbReference type="InterPro" id="IPR015943">
    <property type="entry name" value="WD40/YVTN_repeat-like_dom_sf"/>
</dbReference>
<keyword evidence="5" id="KW-1185">Reference proteome</keyword>
<dbReference type="PROSITE" id="PS50294">
    <property type="entry name" value="WD_REPEATS_REGION"/>
    <property type="match status" value="4"/>
</dbReference>
<dbReference type="PROSITE" id="PS50082">
    <property type="entry name" value="WD_REPEATS_2"/>
    <property type="match status" value="5"/>
</dbReference>
<keyword evidence="1 3" id="KW-0853">WD repeat</keyword>
<feature type="repeat" description="WD" evidence="3">
    <location>
        <begin position="195"/>
        <end position="236"/>
    </location>
</feature>
<feature type="repeat" description="WD" evidence="3">
    <location>
        <begin position="110"/>
        <end position="143"/>
    </location>
</feature>
<feature type="repeat" description="WD" evidence="3">
    <location>
        <begin position="364"/>
        <end position="402"/>
    </location>
</feature>
<keyword evidence="2" id="KW-0677">Repeat</keyword>
<dbReference type="InterPro" id="IPR036322">
    <property type="entry name" value="WD40_repeat_dom_sf"/>
</dbReference>
<evidence type="ECO:0000313" key="6">
    <source>
        <dbReference type="RefSeq" id="XP_056685142.1"/>
    </source>
</evidence>
<dbReference type="PANTHER" id="PTHR19857">
    <property type="entry name" value="MITOCHONDRIAL DIVISION PROTEIN 1-RELATED"/>
    <property type="match status" value="1"/>
</dbReference>
<feature type="repeat" description="WD" evidence="3">
    <location>
        <begin position="163"/>
        <end position="194"/>
    </location>
</feature>
<dbReference type="InterPro" id="IPR001680">
    <property type="entry name" value="WD40_rpt"/>
</dbReference>
<dbReference type="InterPro" id="IPR051179">
    <property type="entry name" value="WD_repeat_multifunction"/>
</dbReference>
<dbReference type="PROSITE" id="PS00678">
    <property type="entry name" value="WD_REPEATS_1"/>
    <property type="match status" value="2"/>
</dbReference>
<organism evidence="5 6">
    <name type="scientific">Spinacia oleracea</name>
    <name type="common">Spinach</name>
    <dbReference type="NCBI Taxonomy" id="3562"/>
    <lineage>
        <taxon>Eukaryota</taxon>
        <taxon>Viridiplantae</taxon>
        <taxon>Streptophyta</taxon>
        <taxon>Embryophyta</taxon>
        <taxon>Tracheophyta</taxon>
        <taxon>Spermatophyta</taxon>
        <taxon>Magnoliopsida</taxon>
        <taxon>eudicotyledons</taxon>
        <taxon>Gunneridae</taxon>
        <taxon>Pentapetalae</taxon>
        <taxon>Caryophyllales</taxon>
        <taxon>Chenopodiaceae</taxon>
        <taxon>Chenopodioideae</taxon>
        <taxon>Anserineae</taxon>
        <taxon>Spinacia</taxon>
    </lineage>
</organism>
<feature type="repeat" description="WD" evidence="3">
    <location>
        <begin position="281"/>
        <end position="322"/>
    </location>
</feature>
<evidence type="ECO:0000256" key="3">
    <source>
        <dbReference type="PROSITE-ProRule" id="PRU00221"/>
    </source>
</evidence>
<evidence type="ECO:0000256" key="1">
    <source>
        <dbReference type="ARBA" id="ARBA00022574"/>
    </source>
</evidence>
<feature type="compositionally biased region" description="Polar residues" evidence="4">
    <location>
        <begin position="1"/>
        <end position="13"/>
    </location>
</feature>
<accession>A0ABM3QP49</accession>
<reference evidence="6" key="2">
    <citation type="submission" date="2025-08" db="UniProtKB">
        <authorList>
            <consortium name="RefSeq"/>
        </authorList>
    </citation>
    <scope>IDENTIFICATION</scope>
    <source>
        <tissue evidence="6">Leaf</tissue>
    </source>
</reference>
<sequence length="402" mass="43287">MANSIASSVTEGSSSDDEGEFFLDDSDIIDEIVLDDEDLPDVEDYNDEEVVSEEMSYPEPEDAVDLFAHHTKPLYAVACSPKDATLVASGGGDKLACLWSIGCKDRVHELKGHANTVSCLSFSKDGQLLASGGMDACVKIWDILGNLKWTFQGPAKSHEFEWVRWHPSSHLVLAGCTDTTVWLWNADEGALLNVFCGHGNHVTCGGFTPDGKSICTGSMDATLRIWNPTSGQGTIAKGYSKASGPLRCLTYTSDSTLALTGDENGILSVVNIGSGKVTSSFSSHSSSINCIGLSLSMPWVATGGSDEKVVIWDLQHSAHRSTFEYQDEVTCLKWLGESRFVASGCGDGQIHICDTRSGEHVRSFKDHTGNIQQLDVSADNNFLVSASEDGTARVFDISDFKC</sequence>
<proteinExistence type="predicted"/>
<evidence type="ECO:0008006" key="7">
    <source>
        <dbReference type="Google" id="ProtNLM"/>
    </source>
</evidence>
<dbReference type="RefSeq" id="XP_056685142.1">
    <property type="nucleotide sequence ID" value="XM_056829164.1"/>
</dbReference>
<dbReference type="GeneID" id="110790479"/>
<evidence type="ECO:0000256" key="2">
    <source>
        <dbReference type="ARBA" id="ARBA00022737"/>
    </source>
</evidence>
<dbReference type="Pfam" id="PF00400">
    <property type="entry name" value="WD40"/>
    <property type="match status" value="7"/>
</dbReference>
<dbReference type="SUPFAM" id="SSF50978">
    <property type="entry name" value="WD40 repeat-like"/>
    <property type="match status" value="1"/>
</dbReference>
<name>A0ABM3QP49_SPIOL</name>
<dbReference type="SMART" id="SM00320">
    <property type="entry name" value="WD40"/>
    <property type="match status" value="8"/>
</dbReference>
<feature type="region of interest" description="Disordered" evidence="4">
    <location>
        <begin position="1"/>
        <end position="21"/>
    </location>
</feature>
<evidence type="ECO:0000256" key="4">
    <source>
        <dbReference type="SAM" id="MobiDB-lite"/>
    </source>
</evidence>
<reference evidence="5" key="1">
    <citation type="journal article" date="2021" name="Nat. Commun.">
        <title>Genomic analyses provide insights into spinach domestication and the genetic basis of agronomic traits.</title>
        <authorList>
            <person name="Cai X."/>
            <person name="Sun X."/>
            <person name="Xu C."/>
            <person name="Sun H."/>
            <person name="Wang X."/>
            <person name="Ge C."/>
            <person name="Zhang Z."/>
            <person name="Wang Q."/>
            <person name="Fei Z."/>
            <person name="Jiao C."/>
            <person name="Wang Q."/>
        </authorList>
    </citation>
    <scope>NUCLEOTIDE SEQUENCE [LARGE SCALE GENOMIC DNA]</scope>
    <source>
        <strain evidence="5">cv. Varoflay</strain>
    </source>
</reference>
<gene>
    <name evidence="6" type="primary">LOC110790479</name>
</gene>
<dbReference type="CDD" id="cd00200">
    <property type="entry name" value="WD40"/>
    <property type="match status" value="1"/>
</dbReference>
<dbReference type="InterPro" id="IPR011047">
    <property type="entry name" value="Quinoprotein_ADH-like_sf"/>
</dbReference>
<dbReference type="PANTHER" id="PTHR19857:SF8">
    <property type="entry name" value="ANGIO-ASSOCIATED MIGRATORY CELL PROTEIN"/>
    <property type="match status" value="1"/>
</dbReference>
<protein>
    <recommendedName>
        <fullName evidence="7">Anaphase-promoting complex subunit 4 WD40 domain-containing protein</fullName>
    </recommendedName>
</protein>
<dbReference type="PRINTS" id="PR00320">
    <property type="entry name" value="GPROTEINBRPT"/>
</dbReference>
<dbReference type="Gene3D" id="2.130.10.10">
    <property type="entry name" value="YVTN repeat-like/Quinoprotein amine dehydrogenase"/>
    <property type="match status" value="3"/>
</dbReference>
<dbReference type="SUPFAM" id="SSF50998">
    <property type="entry name" value="Quinoprotein alcohol dehydrogenase-like"/>
    <property type="match status" value="1"/>
</dbReference>
<evidence type="ECO:0000313" key="5">
    <source>
        <dbReference type="Proteomes" id="UP000813463"/>
    </source>
</evidence>